<keyword evidence="2" id="KW-0288">FMN</keyword>
<dbReference type="PANTHER" id="PTHR30011:SF16">
    <property type="entry name" value="C2H2 FINGER DOMAIN TRANSCRIPTION FACTOR (EUROFUNG)-RELATED"/>
    <property type="match status" value="1"/>
</dbReference>
<evidence type="ECO:0000256" key="2">
    <source>
        <dbReference type="ARBA" id="ARBA00022643"/>
    </source>
</evidence>
<dbReference type="InterPro" id="IPR036661">
    <property type="entry name" value="Luciferase-like_sf"/>
</dbReference>
<evidence type="ECO:0000256" key="1">
    <source>
        <dbReference type="ARBA" id="ARBA00022630"/>
    </source>
</evidence>
<evidence type="ECO:0000313" key="5">
    <source>
        <dbReference type="EMBL" id="MDQ0506767.1"/>
    </source>
</evidence>
<keyword evidence="4" id="KW-0503">Monooxygenase</keyword>
<dbReference type="Gene3D" id="3.20.20.30">
    <property type="entry name" value="Luciferase-like domain"/>
    <property type="match status" value="1"/>
</dbReference>
<dbReference type="RefSeq" id="WP_307500680.1">
    <property type="nucleotide sequence ID" value="NZ_JABWGX010000040.1"/>
</dbReference>
<evidence type="ECO:0000313" key="6">
    <source>
        <dbReference type="Proteomes" id="UP001241747"/>
    </source>
</evidence>
<dbReference type="SUPFAM" id="SSF51679">
    <property type="entry name" value="Bacterial luciferase-like"/>
    <property type="match status" value="1"/>
</dbReference>
<gene>
    <name evidence="5" type="ORF">QOZ94_003581</name>
</gene>
<name>A0ABU0LHZ3_XANAG</name>
<organism evidence="5 6">
    <name type="scientific">Xanthobacter agilis</name>
    <dbReference type="NCBI Taxonomy" id="47492"/>
    <lineage>
        <taxon>Bacteria</taxon>
        <taxon>Pseudomonadati</taxon>
        <taxon>Pseudomonadota</taxon>
        <taxon>Alphaproteobacteria</taxon>
        <taxon>Hyphomicrobiales</taxon>
        <taxon>Xanthobacteraceae</taxon>
        <taxon>Xanthobacter</taxon>
    </lineage>
</organism>
<dbReference type="InterPro" id="IPR051260">
    <property type="entry name" value="Diverse_substr_monoxygenases"/>
</dbReference>
<proteinExistence type="predicted"/>
<dbReference type="Proteomes" id="UP001241747">
    <property type="component" value="Unassembled WGS sequence"/>
</dbReference>
<protein>
    <submittedName>
        <fullName evidence="5">Uncharacterized protein</fullName>
    </submittedName>
</protein>
<evidence type="ECO:0000256" key="4">
    <source>
        <dbReference type="ARBA" id="ARBA00023033"/>
    </source>
</evidence>
<keyword evidence="6" id="KW-1185">Reference proteome</keyword>
<comment type="caution">
    <text evidence="5">The sequence shown here is derived from an EMBL/GenBank/DDBJ whole genome shotgun (WGS) entry which is preliminary data.</text>
</comment>
<keyword evidence="3" id="KW-0560">Oxidoreductase</keyword>
<dbReference type="PANTHER" id="PTHR30011">
    <property type="entry name" value="ALKANESULFONATE MONOOXYGENASE-RELATED"/>
    <property type="match status" value="1"/>
</dbReference>
<dbReference type="EMBL" id="JAUSVY010000009">
    <property type="protein sequence ID" value="MDQ0506767.1"/>
    <property type="molecule type" value="Genomic_DNA"/>
</dbReference>
<keyword evidence="1" id="KW-0285">Flavoprotein</keyword>
<sequence>MSWVEDTDVDGFNLNRLVSPETLEVFVDLVVPELQARGVYRTSYGGGTLRAQLFPGRGARLPASHPAAAFRRGAGAVGNDARTEGAVSPA</sequence>
<evidence type="ECO:0000256" key="3">
    <source>
        <dbReference type="ARBA" id="ARBA00023002"/>
    </source>
</evidence>
<reference evidence="5 6" key="1">
    <citation type="submission" date="2023-07" db="EMBL/GenBank/DDBJ databases">
        <title>Genomic Encyclopedia of Type Strains, Phase IV (KMG-IV): sequencing the most valuable type-strain genomes for metagenomic binning, comparative biology and taxonomic classification.</title>
        <authorList>
            <person name="Goeker M."/>
        </authorList>
    </citation>
    <scope>NUCLEOTIDE SEQUENCE [LARGE SCALE GENOMIC DNA]</scope>
    <source>
        <strain evidence="5 6">DSM 3770</strain>
    </source>
</reference>
<accession>A0ABU0LHZ3</accession>